<keyword evidence="2" id="KW-1185">Reference proteome</keyword>
<dbReference type="Proteomes" id="UP001234297">
    <property type="component" value="Chromosome 2"/>
</dbReference>
<proteinExistence type="predicted"/>
<dbReference type="EMBL" id="CM056810">
    <property type="protein sequence ID" value="KAJ8644195.1"/>
    <property type="molecule type" value="Genomic_DNA"/>
</dbReference>
<gene>
    <name evidence="1" type="ORF">MRB53_005943</name>
</gene>
<protein>
    <submittedName>
        <fullName evidence="1">Uncharacterized protein</fullName>
    </submittedName>
</protein>
<evidence type="ECO:0000313" key="2">
    <source>
        <dbReference type="Proteomes" id="UP001234297"/>
    </source>
</evidence>
<organism evidence="1 2">
    <name type="scientific">Persea americana</name>
    <name type="common">Avocado</name>
    <dbReference type="NCBI Taxonomy" id="3435"/>
    <lineage>
        <taxon>Eukaryota</taxon>
        <taxon>Viridiplantae</taxon>
        <taxon>Streptophyta</taxon>
        <taxon>Embryophyta</taxon>
        <taxon>Tracheophyta</taxon>
        <taxon>Spermatophyta</taxon>
        <taxon>Magnoliopsida</taxon>
        <taxon>Magnoliidae</taxon>
        <taxon>Laurales</taxon>
        <taxon>Lauraceae</taxon>
        <taxon>Persea</taxon>
    </lineage>
</organism>
<reference evidence="1 2" key="1">
    <citation type="journal article" date="2022" name="Hortic Res">
        <title>A haplotype resolved chromosomal level avocado genome allows analysis of novel avocado genes.</title>
        <authorList>
            <person name="Nath O."/>
            <person name="Fletcher S.J."/>
            <person name="Hayward A."/>
            <person name="Shaw L.M."/>
            <person name="Masouleh A.K."/>
            <person name="Furtado A."/>
            <person name="Henry R.J."/>
            <person name="Mitter N."/>
        </authorList>
    </citation>
    <scope>NUCLEOTIDE SEQUENCE [LARGE SCALE GENOMIC DNA]</scope>
    <source>
        <strain evidence="2">cv. Hass</strain>
    </source>
</reference>
<accession>A0ACC2MFG3</accession>
<evidence type="ECO:0000313" key="1">
    <source>
        <dbReference type="EMBL" id="KAJ8644195.1"/>
    </source>
</evidence>
<sequence>MVAKTCQEVSPSSAFDALPEREQRCLPVQRERAAPSCKPTNGEEGAFARARAAVPTLEKITAPIARSSREKEGLRGEKSEFERVVFKTRASIVERPGGGSDPEEDHCSNLLPDQPEKKRD</sequence>
<name>A0ACC2MFG3_PERAE</name>
<comment type="caution">
    <text evidence="1">The sequence shown here is derived from an EMBL/GenBank/DDBJ whole genome shotgun (WGS) entry which is preliminary data.</text>
</comment>